<evidence type="ECO:0000256" key="1">
    <source>
        <dbReference type="ARBA" id="ARBA00005417"/>
    </source>
</evidence>
<evidence type="ECO:0000259" key="5">
    <source>
        <dbReference type="PROSITE" id="PS50893"/>
    </source>
</evidence>
<dbReference type="PROSITE" id="PS50893">
    <property type="entry name" value="ABC_TRANSPORTER_2"/>
    <property type="match status" value="1"/>
</dbReference>
<dbReference type="SMART" id="SM00382">
    <property type="entry name" value="AAA"/>
    <property type="match status" value="1"/>
</dbReference>
<comment type="caution">
    <text evidence="6">The sequence shown here is derived from an EMBL/GenBank/DDBJ whole genome shotgun (WGS) entry which is preliminary data.</text>
</comment>
<dbReference type="EMBL" id="JBHSLU010000104">
    <property type="protein sequence ID" value="MFC5508642.1"/>
    <property type="molecule type" value="Genomic_DNA"/>
</dbReference>
<evidence type="ECO:0000256" key="4">
    <source>
        <dbReference type="ARBA" id="ARBA00022840"/>
    </source>
</evidence>
<proteinExistence type="inferred from homology"/>
<evidence type="ECO:0000313" key="7">
    <source>
        <dbReference type="Proteomes" id="UP001596060"/>
    </source>
</evidence>
<dbReference type="Proteomes" id="UP001596060">
    <property type="component" value="Unassembled WGS sequence"/>
</dbReference>
<keyword evidence="4 6" id="KW-0067">ATP-binding</keyword>
<dbReference type="InterPro" id="IPR051120">
    <property type="entry name" value="ABC_AA/LPS_Transport"/>
</dbReference>
<dbReference type="GO" id="GO:0005524">
    <property type="term" value="F:ATP binding"/>
    <property type="evidence" value="ECO:0007669"/>
    <property type="project" value="UniProtKB-KW"/>
</dbReference>
<dbReference type="InterPro" id="IPR032823">
    <property type="entry name" value="BCA_ABC_TP_C"/>
</dbReference>
<keyword evidence="2" id="KW-0813">Transport</keyword>
<evidence type="ECO:0000256" key="2">
    <source>
        <dbReference type="ARBA" id="ARBA00022448"/>
    </source>
</evidence>
<accession>A0ABW0PAU0</accession>
<keyword evidence="7" id="KW-1185">Reference proteome</keyword>
<dbReference type="InterPro" id="IPR003439">
    <property type="entry name" value="ABC_transporter-like_ATP-bd"/>
</dbReference>
<dbReference type="SUPFAM" id="SSF52540">
    <property type="entry name" value="P-loop containing nucleoside triphosphate hydrolases"/>
    <property type="match status" value="1"/>
</dbReference>
<feature type="domain" description="ABC transporter" evidence="5">
    <location>
        <begin position="3"/>
        <end position="250"/>
    </location>
</feature>
<evidence type="ECO:0000313" key="6">
    <source>
        <dbReference type="EMBL" id="MFC5508642.1"/>
    </source>
</evidence>
<dbReference type="InterPro" id="IPR003593">
    <property type="entry name" value="AAA+_ATPase"/>
</dbReference>
<dbReference type="InterPro" id="IPR017871">
    <property type="entry name" value="ABC_transporter-like_CS"/>
</dbReference>
<dbReference type="Pfam" id="PF12399">
    <property type="entry name" value="BCA_ABC_TP_C"/>
    <property type="match status" value="1"/>
</dbReference>
<gene>
    <name evidence="6" type="ORF">ACFPN9_25735</name>
</gene>
<dbReference type="CDD" id="cd03219">
    <property type="entry name" value="ABC_Mj1267_LivG_branched"/>
    <property type="match status" value="1"/>
</dbReference>
<dbReference type="Pfam" id="PF00005">
    <property type="entry name" value="ABC_tran"/>
    <property type="match status" value="1"/>
</dbReference>
<dbReference type="InterPro" id="IPR027417">
    <property type="entry name" value="P-loop_NTPase"/>
</dbReference>
<dbReference type="Gene3D" id="3.40.50.300">
    <property type="entry name" value="P-loop containing nucleotide triphosphate hydrolases"/>
    <property type="match status" value="1"/>
</dbReference>
<reference evidence="7" key="1">
    <citation type="journal article" date="2019" name="Int. J. Syst. Evol. Microbiol.">
        <title>The Global Catalogue of Microorganisms (GCM) 10K type strain sequencing project: providing services to taxonomists for standard genome sequencing and annotation.</title>
        <authorList>
            <consortium name="The Broad Institute Genomics Platform"/>
            <consortium name="The Broad Institute Genome Sequencing Center for Infectious Disease"/>
            <person name="Wu L."/>
            <person name="Ma J."/>
        </authorList>
    </citation>
    <scope>NUCLEOTIDE SEQUENCE [LARGE SCALE GENOMIC DNA]</scope>
    <source>
        <strain evidence="7">CCUG 43117</strain>
    </source>
</reference>
<dbReference type="RefSeq" id="WP_377817866.1">
    <property type="nucleotide sequence ID" value="NZ_JBHSLU010000104.1"/>
</dbReference>
<evidence type="ECO:0000256" key="3">
    <source>
        <dbReference type="ARBA" id="ARBA00022741"/>
    </source>
</evidence>
<dbReference type="PANTHER" id="PTHR45772:SF9">
    <property type="entry name" value="CONSERVED COMPONENT OF ABC TRANSPORTER FOR NATURAL AMINO ACIDS"/>
    <property type="match status" value="1"/>
</dbReference>
<keyword evidence="3" id="KW-0547">Nucleotide-binding</keyword>
<organism evidence="6 7">
    <name type="scientific">Bosea massiliensis</name>
    <dbReference type="NCBI Taxonomy" id="151419"/>
    <lineage>
        <taxon>Bacteria</taxon>
        <taxon>Pseudomonadati</taxon>
        <taxon>Pseudomonadota</taxon>
        <taxon>Alphaproteobacteria</taxon>
        <taxon>Hyphomicrobiales</taxon>
        <taxon>Boseaceae</taxon>
        <taxon>Bosea</taxon>
    </lineage>
</organism>
<protein>
    <submittedName>
        <fullName evidence="6">ABC transporter ATP-binding protein</fullName>
    </submittedName>
</protein>
<dbReference type="PANTHER" id="PTHR45772">
    <property type="entry name" value="CONSERVED COMPONENT OF ABC TRANSPORTER FOR NATURAL AMINO ACIDS-RELATED"/>
    <property type="match status" value="1"/>
</dbReference>
<dbReference type="PROSITE" id="PS00211">
    <property type="entry name" value="ABC_TRANSPORTER_1"/>
    <property type="match status" value="1"/>
</dbReference>
<name>A0ABW0PAU0_9HYPH</name>
<comment type="similarity">
    <text evidence="1">Belongs to the ABC transporter superfamily.</text>
</comment>
<sequence>MTLTLDSLSRSYGGFHAVQSVSLSLSTNAIVGMIGPNGAGKTTLFSLINGLQSPSSGSVSLDGLDLTTLPAFKRARAGLAWTFQVPRPFSHLTVLENLLVAARNQPGDSILRAFFQPRATRRFEVEIERRAKQILEFLRLSHVSEEFSKNLSGGQKKLVELGRALMLEPKFILLDEPFAGVNPVLIDEISERIIELNQLGIGFLIIEHNIGALSRLCKRMVVLDHGRAIGDGSPAQVLADETVRMAYLGESV</sequence>